<evidence type="ECO:0000313" key="1">
    <source>
        <dbReference type="EMBL" id="CAH1992637.1"/>
    </source>
</evidence>
<dbReference type="EMBL" id="CAKOFQ010007152">
    <property type="protein sequence ID" value="CAH1992637.1"/>
    <property type="molecule type" value="Genomic_DNA"/>
</dbReference>
<dbReference type="AlphaFoldDB" id="A0A9P0LJX3"/>
<organism evidence="1 2">
    <name type="scientific">Acanthoscelides obtectus</name>
    <name type="common">Bean weevil</name>
    <name type="synonym">Bruchus obtectus</name>
    <dbReference type="NCBI Taxonomy" id="200917"/>
    <lineage>
        <taxon>Eukaryota</taxon>
        <taxon>Metazoa</taxon>
        <taxon>Ecdysozoa</taxon>
        <taxon>Arthropoda</taxon>
        <taxon>Hexapoda</taxon>
        <taxon>Insecta</taxon>
        <taxon>Pterygota</taxon>
        <taxon>Neoptera</taxon>
        <taxon>Endopterygota</taxon>
        <taxon>Coleoptera</taxon>
        <taxon>Polyphaga</taxon>
        <taxon>Cucujiformia</taxon>
        <taxon>Chrysomeloidea</taxon>
        <taxon>Chrysomelidae</taxon>
        <taxon>Bruchinae</taxon>
        <taxon>Bruchini</taxon>
        <taxon>Acanthoscelides</taxon>
    </lineage>
</organism>
<accession>A0A9P0LJX3</accession>
<protein>
    <submittedName>
        <fullName evidence="1">Uncharacterized protein</fullName>
    </submittedName>
</protein>
<reference evidence="1" key="1">
    <citation type="submission" date="2022-03" db="EMBL/GenBank/DDBJ databases">
        <authorList>
            <person name="Sayadi A."/>
        </authorList>
    </citation>
    <scope>NUCLEOTIDE SEQUENCE</scope>
</reference>
<evidence type="ECO:0000313" key="2">
    <source>
        <dbReference type="Proteomes" id="UP001152888"/>
    </source>
</evidence>
<name>A0A9P0LJX3_ACAOB</name>
<sequence length="68" mass="7887">MSMTKRLSGKSLRMTILMTIRMKESLRQLSLSRIKMSKNNCSLKIRKVGKETARWTKQGQQDSSSRLI</sequence>
<gene>
    <name evidence="1" type="ORF">ACAOBT_LOCUS20998</name>
</gene>
<keyword evidence="2" id="KW-1185">Reference proteome</keyword>
<proteinExistence type="predicted"/>
<comment type="caution">
    <text evidence="1">The sequence shown here is derived from an EMBL/GenBank/DDBJ whole genome shotgun (WGS) entry which is preliminary data.</text>
</comment>
<dbReference type="Proteomes" id="UP001152888">
    <property type="component" value="Unassembled WGS sequence"/>
</dbReference>